<proteinExistence type="inferred from homology"/>
<evidence type="ECO:0000256" key="2">
    <source>
        <dbReference type="ARBA" id="ARBA00005184"/>
    </source>
</evidence>
<dbReference type="STRING" id="63057.A0A2P5ETB0"/>
<keyword evidence="10" id="KW-0325">Glycoprotein</keyword>
<evidence type="ECO:0000256" key="8">
    <source>
        <dbReference type="ARBA" id="ARBA00023085"/>
    </source>
</evidence>
<dbReference type="InterPro" id="IPR035513">
    <property type="entry name" value="Invertase/methylesterase_inhib"/>
</dbReference>
<evidence type="ECO:0000256" key="12">
    <source>
        <dbReference type="ARBA" id="ARBA00057335"/>
    </source>
</evidence>
<dbReference type="GO" id="GO:0030599">
    <property type="term" value="F:pectinesterase activity"/>
    <property type="evidence" value="ECO:0007669"/>
    <property type="project" value="UniProtKB-UniRule"/>
</dbReference>
<dbReference type="PANTHER" id="PTHR31707">
    <property type="entry name" value="PECTINESTERASE"/>
    <property type="match status" value="1"/>
</dbReference>
<dbReference type="GO" id="GO:0042545">
    <property type="term" value="P:cell wall modification"/>
    <property type="evidence" value="ECO:0007669"/>
    <property type="project" value="UniProtKB-UniRule"/>
</dbReference>
<dbReference type="Proteomes" id="UP000237000">
    <property type="component" value="Unassembled WGS sequence"/>
</dbReference>
<evidence type="ECO:0000313" key="16">
    <source>
        <dbReference type="EMBL" id="PON88773.1"/>
    </source>
</evidence>
<name>A0A2P5ETB0_TREOI</name>
<dbReference type="FunFam" id="1.20.140.40:FF:000001">
    <property type="entry name" value="Pectinesterase"/>
    <property type="match status" value="1"/>
</dbReference>
<dbReference type="Pfam" id="PF04043">
    <property type="entry name" value="PMEI"/>
    <property type="match status" value="1"/>
</dbReference>
<evidence type="ECO:0000256" key="5">
    <source>
        <dbReference type="ARBA" id="ARBA00013229"/>
    </source>
</evidence>
<evidence type="ECO:0000259" key="15">
    <source>
        <dbReference type="SMART" id="SM00856"/>
    </source>
</evidence>
<dbReference type="UniPathway" id="UPA00545">
    <property type="reaction ID" value="UER00823"/>
</dbReference>
<dbReference type="EC" id="3.1.1.11" evidence="5 14"/>
<organism evidence="16 17">
    <name type="scientific">Trema orientale</name>
    <name type="common">Charcoal tree</name>
    <name type="synonym">Celtis orientalis</name>
    <dbReference type="NCBI Taxonomy" id="63057"/>
    <lineage>
        <taxon>Eukaryota</taxon>
        <taxon>Viridiplantae</taxon>
        <taxon>Streptophyta</taxon>
        <taxon>Embryophyta</taxon>
        <taxon>Tracheophyta</taxon>
        <taxon>Spermatophyta</taxon>
        <taxon>Magnoliopsida</taxon>
        <taxon>eudicotyledons</taxon>
        <taxon>Gunneridae</taxon>
        <taxon>Pentapetalae</taxon>
        <taxon>rosids</taxon>
        <taxon>fabids</taxon>
        <taxon>Rosales</taxon>
        <taxon>Cannabaceae</taxon>
        <taxon>Trema</taxon>
    </lineage>
</organism>
<dbReference type="InParanoid" id="A0A2P5ETB0"/>
<dbReference type="NCBIfam" id="TIGR01614">
    <property type="entry name" value="PME_inhib"/>
    <property type="match status" value="1"/>
</dbReference>
<dbReference type="Gene3D" id="1.20.140.40">
    <property type="entry name" value="Invertase/pectin methylesterase inhibitor family protein"/>
    <property type="match status" value="1"/>
</dbReference>
<evidence type="ECO:0000256" key="14">
    <source>
        <dbReference type="RuleBase" id="RU000589"/>
    </source>
</evidence>
<evidence type="ECO:0000256" key="13">
    <source>
        <dbReference type="PROSITE-ProRule" id="PRU10040"/>
    </source>
</evidence>
<keyword evidence="6 14" id="KW-0134">Cell wall</keyword>
<feature type="active site" evidence="13">
    <location>
        <position position="403"/>
    </location>
</feature>
<comment type="subcellular location">
    <subcellularLocation>
        <location evidence="1 14">Secreted</location>
        <location evidence="1 14">Cell wall</location>
    </subcellularLocation>
</comment>
<evidence type="ECO:0000313" key="17">
    <source>
        <dbReference type="Proteomes" id="UP000237000"/>
    </source>
</evidence>
<dbReference type="AlphaFoldDB" id="A0A2P5ETB0"/>
<evidence type="ECO:0000256" key="1">
    <source>
        <dbReference type="ARBA" id="ARBA00004191"/>
    </source>
</evidence>
<evidence type="ECO:0000256" key="4">
    <source>
        <dbReference type="ARBA" id="ARBA00007786"/>
    </source>
</evidence>
<sequence length="566" mass="61706">MVGKVVVSGISIILVVGVALAVVAVVHHNDKKGETSGVGVSSSHTTRSKVVESICTTTDYKAACRDSLSPVAKNSSADYKDYIKAAMLTTVAQVSKSLNLTESLLVEANTSDPRLKMSLEDCKDLLSLAVGQLQASFSMIGDHDLHTLQDRSDELKSWLSSVITYAETCIDGIPEPKIQSKLKDNIRNATALTDNALAIVSGMSQILEAFGLKINAKPLNGGRRLLSKDGFPTWLSASDRKLLQVNNGRIVPNAVVAKDGSGQFNTIADALAAYPKNLNGTRYVIYVKAGVYNEYITVEKKMVNVLMYGDGPKATVVTGSRSFTGGLSTFRTASFSVIGAGFICKNMGFANTAGPEGHQAVALRVQSEMSAFYNCRMDGYQDTLYVQAGRQFYRNCVISGTIDFIFGDGTVVIQDSLLIVRRPMDNQINAVTAQGRKESHQPTGIVIQNCRIVPEQQLFPDRLTIKTYLGRPWKEFSRTVIMESTLEDFIQPAGWFPWAGNFGLDTLYFAEYANVGAGARTDQRVKWKGYHVLDRNQALQFTAGPFLGGDKWLSSTGVVYDLGFKR</sequence>
<comment type="pathway">
    <text evidence="2 14">Glycan metabolism; pectin degradation; 2-dehydro-3-deoxy-D-gluconate from pectin: step 1/5.</text>
</comment>
<dbReference type="SMART" id="SM00856">
    <property type="entry name" value="PMEI"/>
    <property type="match status" value="1"/>
</dbReference>
<gene>
    <name evidence="16" type="ORF">TorRG33x02_154790</name>
</gene>
<dbReference type="OrthoDB" id="2019149at2759"/>
<reference evidence="17" key="1">
    <citation type="submission" date="2016-06" db="EMBL/GenBank/DDBJ databases">
        <title>Parallel loss of symbiosis genes in relatives of nitrogen-fixing non-legume Parasponia.</title>
        <authorList>
            <person name="Van Velzen R."/>
            <person name="Holmer R."/>
            <person name="Bu F."/>
            <person name="Rutten L."/>
            <person name="Van Zeijl A."/>
            <person name="Liu W."/>
            <person name="Santuari L."/>
            <person name="Cao Q."/>
            <person name="Sharma T."/>
            <person name="Shen D."/>
            <person name="Roswanjaya Y."/>
            <person name="Wardhani T."/>
            <person name="Kalhor M.S."/>
            <person name="Jansen J."/>
            <person name="Van den Hoogen J."/>
            <person name="Gungor B."/>
            <person name="Hartog M."/>
            <person name="Hontelez J."/>
            <person name="Verver J."/>
            <person name="Yang W.-C."/>
            <person name="Schijlen E."/>
            <person name="Repin R."/>
            <person name="Schilthuizen M."/>
            <person name="Schranz E."/>
            <person name="Heidstra R."/>
            <person name="Miyata K."/>
            <person name="Fedorova E."/>
            <person name="Kohlen W."/>
            <person name="Bisseling T."/>
            <person name="Smit S."/>
            <person name="Geurts R."/>
        </authorList>
    </citation>
    <scope>NUCLEOTIDE SEQUENCE [LARGE SCALE GENOMIC DNA]</scope>
    <source>
        <strain evidence="17">cv. RG33-2</strain>
    </source>
</reference>
<dbReference type="SUPFAM" id="SSF101148">
    <property type="entry name" value="Plant invertase/pectin methylesterase inhibitor"/>
    <property type="match status" value="1"/>
</dbReference>
<keyword evidence="8 14" id="KW-0063">Aspartyl esterase</keyword>
<protein>
    <recommendedName>
        <fullName evidence="5 14">Pectinesterase</fullName>
        <ecNumber evidence="5 14">3.1.1.11</ecNumber>
    </recommendedName>
</protein>
<evidence type="ECO:0000256" key="7">
    <source>
        <dbReference type="ARBA" id="ARBA00022801"/>
    </source>
</evidence>
<keyword evidence="14" id="KW-0961">Cell wall biogenesis/degradation</keyword>
<comment type="caution">
    <text evidence="16">The sequence shown here is derived from an EMBL/GenBank/DDBJ whole genome shotgun (WGS) entry which is preliminary data.</text>
</comment>
<evidence type="ECO:0000256" key="6">
    <source>
        <dbReference type="ARBA" id="ARBA00022512"/>
    </source>
</evidence>
<comment type="similarity">
    <text evidence="3">In the N-terminal section; belongs to the PMEI family.</text>
</comment>
<evidence type="ECO:0000256" key="10">
    <source>
        <dbReference type="ARBA" id="ARBA00023180"/>
    </source>
</evidence>
<dbReference type="EMBL" id="JXTC01000102">
    <property type="protein sequence ID" value="PON88773.1"/>
    <property type="molecule type" value="Genomic_DNA"/>
</dbReference>
<evidence type="ECO:0000256" key="3">
    <source>
        <dbReference type="ARBA" id="ARBA00006027"/>
    </source>
</evidence>
<evidence type="ECO:0000256" key="11">
    <source>
        <dbReference type="ARBA" id="ARBA00047928"/>
    </source>
</evidence>
<dbReference type="Pfam" id="PF01095">
    <property type="entry name" value="Pectinesterase"/>
    <property type="match status" value="1"/>
</dbReference>
<dbReference type="InterPro" id="IPR006501">
    <property type="entry name" value="Pectinesterase_inhib_dom"/>
</dbReference>
<dbReference type="GO" id="GO:0045490">
    <property type="term" value="P:pectin catabolic process"/>
    <property type="evidence" value="ECO:0007669"/>
    <property type="project" value="UniProtKB-UniRule"/>
</dbReference>
<dbReference type="InterPro" id="IPR011050">
    <property type="entry name" value="Pectin_lyase_fold/virulence"/>
</dbReference>
<keyword evidence="14" id="KW-0964">Secreted</keyword>
<dbReference type="InterPro" id="IPR000070">
    <property type="entry name" value="Pectinesterase_cat"/>
</dbReference>
<dbReference type="FunFam" id="2.160.20.10:FF:000001">
    <property type="entry name" value="Pectinesterase"/>
    <property type="match status" value="1"/>
</dbReference>
<dbReference type="PROSITE" id="PS00503">
    <property type="entry name" value="PECTINESTERASE_2"/>
    <property type="match status" value="1"/>
</dbReference>
<comment type="catalytic activity">
    <reaction evidence="11 14">
        <text>[(1-&gt;4)-alpha-D-galacturonosyl methyl ester](n) + n H2O = [(1-&gt;4)-alpha-D-galacturonosyl](n) + n methanol + n H(+)</text>
        <dbReference type="Rhea" id="RHEA:22380"/>
        <dbReference type="Rhea" id="RHEA-COMP:14570"/>
        <dbReference type="Rhea" id="RHEA-COMP:14573"/>
        <dbReference type="ChEBI" id="CHEBI:15377"/>
        <dbReference type="ChEBI" id="CHEBI:15378"/>
        <dbReference type="ChEBI" id="CHEBI:17790"/>
        <dbReference type="ChEBI" id="CHEBI:140522"/>
        <dbReference type="ChEBI" id="CHEBI:140523"/>
        <dbReference type="EC" id="3.1.1.11"/>
    </reaction>
</comment>
<dbReference type="CDD" id="cd15798">
    <property type="entry name" value="PMEI-like_3"/>
    <property type="match status" value="1"/>
</dbReference>
<comment type="similarity">
    <text evidence="4">In the C-terminal section; belongs to the pectinesterase family.</text>
</comment>
<dbReference type="Gene3D" id="2.160.20.10">
    <property type="entry name" value="Single-stranded right-handed beta-helix, Pectin lyase-like"/>
    <property type="match status" value="1"/>
</dbReference>
<keyword evidence="17" id="KW-1185">Reference proteome</keyword>
<keyword evidence="9" id="KW-1015">Disulfide bond</keyword>
<dbReference type="SUPFAM" id="SSF51126">
    <property type="entry name" value="Pectin lyase-like"/>
    <property type="match status" value="1"/>
</dbReference>
<evidence type="ECO:0000256" key="9">
    <source>
        <dbReference type="ARBA" id="ARBA00023157"/>
    </source>
</evidence>
<comment type="function">
    <text evidence="12 14">Acts in the modification of cell walls via demethylesterification of cell wall pectin.</text>
</comment>
<feature type="domain" description="Pectinesterase inhibitor" evidence="15">
    <location>
        <begin position="46"/>
        <end position="199"/>
    </location>
</feature>
<dbReference type="InterPro" id="IPR012334">
    <property type="entry name" value="Pectin_lyas_fold"/>
</dbReference>
<accession>A0A2P5ETB0</accession>
<dbReference type="PROSITE" id="PS00800">
    <property type="entry name" value="PECTINESTERASE_1"/>
    <property type="match status" value="1"/>
</dbReference>
<keyword evidence="7 14" id="KW-0378">Hydrolase</keyword>
<dbReference type="GO" id="GO:0004857">
    <property type="term" value="F:enzyme inhibitor activity"/>
    <property type="evidence" value="ECO:0007669"/>
    <property type="project" value="InterPro"/>
</dbReference>
<dbReference type="InterPro" id="IPR033131">
    <property type="entry name" value="Pectinesterase_Asp_AS"/>
</dbReference>
<dbReference type="InterPro" id="IPR018040">
    <property type="entry name" value="Pectinesterase_Tyr_AS"/>
</dbReference>